<keyword evidence="3" id="KW-0808">Transferase</keyword>
<dbReference type="InterPro" id="IPR041355">
    <property type="entry name" value="Pre-SET_CXC"/>
</dbReference>
<evidence type="ECO:0000313" key="9">
    <source>
        <dbReference type="Proteomes" id="UP001142055"/>
    </source>
</evidence>
<evidence type="ECO:0000256" key="1">
    <source>
        <dbReference type="ARBA" id="ARBA00012186"/>
    </source>
</evidence>
<keyword evidence="2" id="KW-0489">Methyltransferase</keyword>
<dbReference type="GO" id="GO:0140951">
    <property type="term" value="F:histone H3K27 trimethyltransferase activity"/>
    <property type="evidence" value="ECO:0007669"/>
    <property type="project" value="UniProtKB-EC"/>
</dbReference>
<dbReference type="Proteomes" id="UP001142055">
    <property type="component" value="Chromosome 1"/>
</dbReference>
<dbReference type="GO" id="GO:0035098">
    <property type="term" value="C:ESC/E(Z) complex"/>
    <property type="evidence" value="ECO:0007669"/>
    <property type="project" value="TreeGrafter"/>
</dbReference>
<evidence type="ECO:0000256" key="3">
    <source>
        <dbReference type="ARBA" id="ARBA00022679"/>
    </source>
</evidence>
<dbReference type="GO" id="GO:0003682">
    <property type="term" value="F:chromatin binding"/>
    <property type="evidence" value="ECO:0007669"/>
    <property type="project" value="TreeGrafter"/>
</dbReference>
<feature type="domain" description="CXC" evidence="7">
    <location>
        <begin position="388"/>
        <end position="497"/>
    </location>
</feature>
<dbReference type="Pfam" id="PF21358">
    <property type="entry name" value="Ezh2_MCSS"/>
    <property type="match status" value="1"/>
</dbReference>
<evidence type="ECO:0000313" key="8">
    <source>
        <dbReference type="EMBL" id="KAJ6222420.1"/>
    </source>
</evidence>
<dbReference type="InterPro" id="IPR048358">
    <property type="entry name" value="EZH1/2_MCSS"/>
</dbReference>
<evidence type="ECO:0000256" key="5">
    <source>
        <dbReference type="ARBA" id="ARBA00023015"/>
    </source>
</evidence>
<evidence type="ECO:0000256" key="2">
    <source>
        <dbReference type="ARBA" id="ARBA00022603"/>
    </source>
</evidence>
<evidence type="ECO:0000256" key="6">
    <source>
        <dbReference type="ARBA" id="ARBA00023163"/>
    </source>
</evidence>
<keyword evidence="6" id="KW-0804">Transcription</keyword>
<sequence length="506" mass="58736">MDYQIEVPEECRTLVKNELHKILRTKKSILFADTKVAINIYKTNKLKINFQNNEVKELPTNLNWRFRVPKHSVECKIRNVNDKCTYTLPKIMLTNVNDTPEMYMWAPIQKNVLVDDETVLHHIPYMGDETDNCFINELVNNYDGNVHKVNETEFTDEVVYELVQRLIDSNSPSAIHFDVVFHIISSVFNGYDLSPNSLKTKYNAYEKMINERITETSPNIDGTSHTKPQTFEKAMHSFQTLFCRRCYIYDCALHSFYTPSFQPIPEELSIQKCCGKDCFLNIDNLTQDKYLTFKQVVNEETYKKTELEYFKIDHESIRTDHWSCAEQTICNVLRNTMMNNYCKISQIIGNKSCSEVFMYCDSHPVEPLLPKQQSSNIELQNPIKSNGKKKTSNNKPKIEFKNSKQELICYKPCDHIGTPCSNENGCGCVKNGTFCEKYCNCINCPRRFPGCRCKAQCNTKQCPCFLAIRECDPDLCQSCGAGKFLFTLNKILKYNLNFRSIGYSKY</sequence>
<organism evidence="8 9">
    <name type="scientific">Blomia tropicalis</name>
    <name type="common">Mite</name>
    <dbReference type="NCBI Taxonomy" id="40697"/>
    <lineage>
        <taxon>Eukaryota</taxon>
        <taxon>Metazoa</taxon>
        <taxon>Ecdysozoa</taxon>
        <taxon>Arthropoda</taxon>
        <taxon>Chelicerata</taxon>
        <taxon>Arachnida</taxon>
        <taxon>Acari</taxon>
        <taxon>Acariformes</taxon>
        <taxon>Sarcoptiformes</taxon>
        <taxon>Astigmata</taxon>
        <taxon>Glycyphagoidea</taxon>
        <taxon>Echimyopodidae</taxon>
        <taxon>Blomia</taxon>
    </lineage>
</organism>
<keyword evidence="4" id="KW-0949">S-adenosyl-L-methionine</keyword>
<protein>
    <recommendedName>
        <fullName evidence="1">[histone H3]-lysine(27) N-trimethyltransferase</fullName>
        <ecNumber evidence="1">2.1.1.356</ecNumber>
    </recommendedName>
</protein>
<keyword evidence="5" id="KW-0805">Transcription regulation</keyword>
<dbReference type="InterPro" id="IPR045318">
    <property type="entry name" value="EZH1/2-like"/>
</dbReference>
<dbReference type="PANTHER" id="PTHR45747:SF4">
    <property type="entry name" value="HISTONE-LYSINE N-METHYLTRANSFERASE E(Z)"/>
    <property type="match status" value="1"/>
</dbReference>
<dbReference type="EC" id="2.1.1.356" evidence="1"/>
<dbReference type="GO" id="GO:0032259">
    <property type="term" value="P:methylation"/>
    <property type="evidence" value="ECO:0007669"/>
    <property type="project" value="UniProtKB-KW"/>
</dbReference>
<dbReference type="Pfam" id="PF18264">
    <property type="entry name" value="preSET_CXC"/>
    <property type="match status" value="1"/>
</dbReference>
<dbReference type="PANTHER" id="PTHR45747">
    <property type="entry name" value="HISTONE-LYSINE N-METHYLTRANSFERASE E(Z)"/>
    <property type="match status" value="1"/>
</dbReference>
<accession>A0A9Q0MAR0</accession>
<name>A0A9Q0MAR0_BLOTA</name>
<reference evidence="8" key="1">
    <citation type="submission" date="2022-12" db="EMBL/GenBank/DDBJ databases">
        <title>Genome assemblies of Blomia tropicalis.</title>
        <authorList>
            <person name="Cui Y."/>
        </authorList>
    </citation>
    <scope>NUCLEOTIDE SEQUENCE</scope>
    <source>
        <tissue evidence="8">Adult mites</tissue>
    </source>
</reference>
<dbReference type="InterPro" id="IPR026489">
    <property type="entry name" value="CXC_dom"/>
</dbReference>
<evidence type="ECO:0000256" key="4">
    <source>
        <dbReference type="ARBA" id="ARBA00022691"/>
    </source>
</evidence>
<dbReference type="InterPro" id="IPR046341">
    <property type="entry name" value="SET_dom_sf"/>
</dbReference>
<dbReference type="EMBL" id="JAPWDV010000001">
    <property type="protein sequence ID" value="KAJ6222420.1"/>
    <property type="molecule type" value="Genomic_DNA"/>
</dbReference>
<proteinExistence type="predicted"/>
<comment type="caution">
    <text evidence="8">The sequence shown here is derived from an EMBL/GenBank/DDBJ whole genome shotgun (WGS) entry which is preliminary data.</text>
</comment>
<dbReference type="Gene3D" id="2.170.270.10">
    <property type="entry name" value="SET domain"/>
    <property type="match status" value="1"/>
</dbReference>
<dbReference type="SMART" id="SM01114">
    <property type="entry name" value="CXC"/>
    <property type="match status" value="1"/>
</dbReference>
<dbReference type="InterPro" id="IPR033467">
    <property type="entry name" value="Tesmin/TSO1-like_CXC"/>
</dbReference>
<gene>
    <name evidence="8" type="ORF">RDWZM_000965</name>
</gene>
<dbReference type="AlphaFoldDB" id="A0A9Q0MAR0"/>
<keyword evidence="9" id="KW-1185">Reference proteome</keyword>
<dbReference type="PROSITE" id="PS51633">
    <property type="entry name" value="CXC"/>
    <property type="match status" value="1"/>
</dbReference>
<evidence type="ECO:0000259" key="7">
    <source>
        <dbReference type="PROSITE" id="PS51633"/>
    </source>
</evidence>
<dbReference type="GO" id="GO:0031507">
    <property type="term" value="P:heterochromatin formation"/>
    <property type="evidence" value="ECO:0007669"/>
    <property type="project" value="TreeGrafter"/>
</dbReference>